<evidence type="ECO:0000313" key="2">
    <source>
        <dbReference type="Proteomes" id="UP000249661"/>
    </source>
</evidence>
<organism evidence="1 2">
    <name type="scientific">Aspergillus aculeatinus CBS 121060</name>
    <dbReference type="NCBI Taxonomy" id="1448322"/>
    <lineage>
        <taxon>Eukaryota</taxon>
        <taxon>Fungi</taxon>
        <taxon>Dikarya</taxon>
        <taxon>Ascomycota</taxon>
        <taxon>Pezizomycotina</taxon>
        <taxon>Eurotiomycetes</taxon>
        <taxon>Eurotiomycetidae</taxon>
        <taxon>Eurotiales</taxon>
        <taxon>Aspergillaceae</taxon>
        <taxon>Aspergillus</taxon>
        <taxon>Aspergillus subgen. Circumdati</taxon>
    </lineage>
</organism>
<dbReference type="EMBL" id="KZ824933">
    <property type="protein sequence ID" value="RAH75638.1"/>
    <property type="molecule type" value="Genomic_DNA"/>
</dbReference>
<sequence length="366" mass="41102">MPDKDGPKRGGRIALLQDPFAVFPAEIILMMILALWTFEDVIQLSLTSHRFHAIVHHNIAYIFRKLAPKILGSVHLPLQLLADQEGNAELTDANKLNPGILMRLLHNAQTLAIRTLGYQPSPNFDRIWVLLGSIPTLMNPIIPDLTALVNYLLSQVLGVNNTHPLITSFLTQDPAHISAALTQHVATRAFQPEGYGLANRSPETRRLVRALYQAWSLSLLGRPAAVLRYHTMTLKDLFLVSEVFAAFREPLAQLLSARVGDGPRPTDTQRVDAALSDVTFATMERFEFVHREMLRRREAAKPGFRDVLQTQLDGLRELWKTENQDTFRAVVTQDQYWAGQGIMNPASGEGVWEGENDDDDDDDDDE</sequence>
<reference evidence="1" key="1">
    <citation type="submission" date="2018-02" db="EMBL/GenBank/DDBJ databases">
        <title>The genomes of Aspergillus section Nigri reveals drivers in fungal speciation.</title>
        <authorList>
            <consortium name="DOE Joint Genome Institute"/>
            <person name="Vesth T.C."/>
            <person name="Nybo J."/>
            <person name="Theobald S."/>
            <person name="Brandl J."/>
            <person name="Frisvad J.C."/>
            <person name="Nielsen K.F."/>
            <person name="Lyhne E.K."/>
            <person name="Kogle M.E."/>
            <person name="Kuo A."/>
            <person name="Riley R."/>
            <person name="Clum A."/>
            <person name="Nolan M."/>
            <person name="Lipzen A."/>
            <person name="Salamov A."/>
            <person name="Henrissat B."/>
            <person name="Wiebenga A."/>
            <person name="De vries R.P."/>
            <person name="Grigoriev I.V."/>
            <person name="Mortensen U.H."/>
            <person name="Andersen M.R."/>
            <person name="Baker S.E."/>
        </authorList>
    </citation>
    <scope>NUCLEOTIDE SEQUENCE</scope>
    <source>
        <strain evidence="1">CBS 121060</strain>
    </source>
</reference>
<evidence type="ECO:0000313" key="1">
    <source>
        <dbReference type="EMBL" id="RAH75638.1"/>
    </source>
</evidence>
<dbReference type="Proteomes" id="UP000249661">
    <property type="component" value="Unassembled WGS sequence"/>
</dbReference>
<proteinExistence type="predicted"/>
<keyword evidence="2" id="KW-1185">Reference proteome</keyword>
<accession>A0ACD1HP69</accession>
<gene>
    <name evidence="1" type="ORF">BO66DRAFT_433712</name>
</gene>
<name>A0ACD1HP69_9EURO</name>
<protein>
    <submittedName>
        <fullName evidence="1">Uncharacterized protein</fullName>
    </submittedName>
</protein>